<dbReference type="InterPro" id="IPR037445">
    <property type="entry name" value="MAGE"/>
</dbReference>
<feature type="region of interest" description="Disordered" evidence="1">
    <location>
        <begin position="240"/>
        <end position="281"/>
    </location>
</feature>
<organism evidence="3 4">
    <name type="scientific">Lymnaea stagnalis</name>
    <name type="common">Great pond snail</name>
    <name type="synonym">Helix stagnalis</name>
    <dbReference type="NCBI Taxonomy" id="6523"/>
    <lineage>
        <taxon>Eukaryota</taxon>
        <taxon>Metazoa</taxon>
        <taxon>Spiralia</taxon>
        <taxon>Lophotrochozoa</taxon>
        <taxon>Mollusca</taxon>
        <taxon>Gastropoda</taxon>
        <taxon>Heterobranchia</taxon>
        <taxon>Euthyneura</taxon>
        <taxon>Panpulmonata</taxon>
        <taxon>Hygrophila</taxon>
        <taxon>Lymnaeoidea</taxon>
        <taxon>Lymnaeidae</taxon>
        <taxon>Lymnaea</taxon>
    </lineage>
</organism>
<feature type="domain" description="MAGE" evidence="2">
    <location>
        <begin position="45"/>
        <end position="247"/>
    </location>
</feature>
<dbReference type="PROSITE" id="PS50838">
    <property type="entry name" value="MAGE"/>
    <property type="match status" value="1"/>
</dbReference>
<dbReference type="InterPro" id="IPR041899">
    <property type="entry name" value="MAGE_WH2"/>
</dbReference>
<dbReference type="PANTHER" id="PTHR11736">
    <property type="entry name" value="MELANOMA-ASSOCIATED ANTIGEN MAGE ANTIGEN"/>
    <property type="match status" value="1"/>
</dbReference>
<feature type="compositionally biased region" description="Low complexity" evidence="1">
    <location>
        <begin position="263"/>
        <end position="281"/>
    </location>
</feature>
<comment type="caution">
    <text evidence="3">The sequence shown here is derived from an EMBL/GenBank/DDBJ whole genome shotgun (WGS) entry which is preliminary data.</text>
</comment>
<feature type="compositionally biased region" description="Low complexity" evidence="1">
    <location>
        <begin position="1"/>
        <end position="37"/>
    </location>
</feature>
<dbReference type="FunFam" id="1.10.10.1210:FF:000001">
    <property type="entry name" value="melanoma-associated antigen D1"/>
    <property type="match status" value="1"/>
</dbReference>
<dbReference type="Gene3D" id="1.10.10.1210">
    <property type="entry name" value="MAGE homology domain, winged helix WH2 motif"/>
    <property type="match status" value="1"/>
</dbReference>
<evidence type="ECO:0000259" key="2">
    <source>
        <dbReference type="PROSITE" id="PS50838"/>
    </source>
</evidence>
<dbReference type="Gene3D" id="1.10.10.1200">
    <property type="entry name" value="MAGE homology domain, winged helix WH1 motif"/>
    <property type="match status" value="1"/>
</dbReference>
<dbReference type="AlphaFoldDB" id="A0AAV2I861"/>
<sequence>MTSKQRQSSASSQRNMNSSQMSSLSQSQSQSTQSRTAKNIDPVEMEKKVNELVQYMLVMDQKKIPIKKRDINRVVLKDCSRSFARIMEEASSKLSKVFGFKVVELEGKMKDSYIIINEINFTEKDTFVEWSEEDDTKMALVSVILGMIFMNGNVIHEDDLWQALKKLGLSPDEKHSTFGNVKSLIMEDFVRQGYIEIVQQTTQEQPIKDFYWGQRAIYELSKRNALELVCQINETKPEDWIHQSQQVEQDEAAPSTEVEPGPSEASMSITSTASTSRSKKR</sequence>
<dbReference type="Pfam" id="PF01454">
    <property type="entry name" value="MAGE"/>
    <property type="match status" value="1"/>
</dbReference>
<evidence type="ECO:0000313" key="3">
    <source>
        <dbReference type="EMBL" id="CAL1542741.1"/>
    </source>
</evidence>
<accession>A0AAV2I861</accession>
<protein>
    <recommendedName>
        <fullName evidence="2">MAGE domain-containing protein</fullName>
    </recommendedName>
</protein>
<dbReference type="InterPro" id="IPR041898">
    <property type="entry name" value="MAGE_WH1"/>
</dbReference>
<proteinExistence type="predicted"/>
<keyword evidence="4" id="KW-1185">Reference proteome</keyword>
<name>A0AAV2I861_LYMST</name>
<evidence type="ECO:0000313" key="4">
    <source>
        <dbReference type="Proteomes" id="UP001497497"/>
    </source>
</evidence>
<evidence type="ECO:0000256" key="1">
    <source>
        <dbReference type="SAM" id="MobiDB-lite"/>
    </source>
</evidence>
<reference evidence="3 4" key="1">
    <citation type="submission" date="2024-04" db="EMBL/GenBank/DDBJ databases">
        <authorList>
            <consortium name="Genoscope - CEA"/>
            <person name="William W."/>
        </authorList>
    </citation>
    <scope>NUCLEOTIDE SEQUENCE [LARGE SCALE GENOMIC DNA]</scope>
</reference>
<gene>
    <name evidence="3" type="ORF">GSLYS_00016275001</name>
</gene>
<dbReference type="EMBL" id="CAXITT010000505">
    <property type="protein sequence ID" value="CAL1542741.1"/>
    <property type="molecule type" value="Genomic_DNA"/>
</dbReference>
<dbReference type="SMART" id="SM01373">
    <property type="entry name" value="MAGE"/>
    <property type="match status" value="1"/>
</dbReference>
<dbReference type="InterPro" id="IPR002190">
    <property type="entry name" value="MHD_dom"/>
</dbReference>
<feature type="region of interest" description="Disordered" evidence="1">
    <location>
        <begin position="1"/>
        <end position="43"/>
    </location>
</feature>
<dbReference type="PANTHER" id="PTHR11736:SF14">
    <property type="entry name" value="NSE3 HOMOLOG, SMC5-SMC6 COMPLEX COMPONENT"/>
    <property type="match status" value="1"/>
</dbReference>
<dbReference type="Proteomes" id="UP001497497">
    <property type="component" value="Unassembled WGS sequence"/>
</dbReference>
<dbReference type="GO" id="GO:0005634">
    <property type="term" value="C:nucleus"/>
    <property type="evidence" value="ECO:0007669"/>
    <property type="project" value="TreeGrafter"/>
</dbReference>